<dbReference type="GO" id="GO:0016853">
    <property type="term" value="F:isomerase activity"/>
    <property type="evidence" value="ECO:0007669"/>
    <property type="project" value="UniProtKB-KW"/>
</dbReference>
<evidence type="ECO:0000256" key="1">
    <source>
        <dbReference type="ARBA" id="ARBA00006347"/>
    </source>
</evidence>
<organism evidence="3">
    <name type="scientific">Zea mays</name>
    <name type="common">Maize</name>
    <dbReference type="NCBI Taxonomy" id="4577"/>
    <lineage>
        <taxon>Eukaryota</taxon>
        <taxon>Viridiplantae</taxon>
        <taxon>Streptophyta</taxon>
        <taxon>Embryophyta</taxon>
        <taxon>Tracheophyta</taxon>
        <taxon>Spermatophyta</taxon>
        <taxon>Magnoliopsida</taxon>
        <taxon>Liliopsida</taxon>
        <taxon>Poales</taxon>
        <taxon>Poaceae</taxon>
        <taxon>PACMAD clade</taxon>
        <taxon>Panicoideae</taxon>
        <taxon>Andropogonodae</taxon>
        <taxon>Andropogoneae</taxon>
        <taxon>Tripsacinae</taxon>
        <taxon>Zea</taxon>
    </lineage>
</organism>
<feature type="region of interest" description="Disordered" evidence="2">
    <location>
        <begin position="57"/>
        <end position="83"/>
    </location>
</feature>
<protein>
    <submittedName>
        <fullName evidence="4">Protein disulfide isomerase3</fullName>
    </submittedName>
</protein>
<evidence type="ECO:0000313" key="3">
    <source>
        <dbReference type="EMBL" id="ACF81615.1"/>
    </source>
</evidence>
<dbReference type="Gene3D" id="3.40.30.10">
    <property type="entry name" value="Glutaredoxin"/>
    <property type="match status" value="1"/>
</dbReference>
<dbReference type="PANTHER" id="PTHR18929">
    <property type="entry name" value="PROTEIN DISULFIDE ISOMERASE"/>
    <property type="match status" value="1"/>
</dbReference>
<feature type="compositionally biased region" description="Basic and acidic residues" evidence="2">
    <location>
        <begin position="58"/>
        <end position="71"/>
    </location>
</feature>
<dbReference type="InterPro" id="IPR036249">
    <property type="entry name" value="Thioredoxin-like_sf"/>
</dbReference>
<evidence type="ECO:0000256" key="2">
    <source>
        <dbReference type="SAM" id="MobiDB-lite"/>
    </source>
</evidence>
<sequence length="83" mass="9382">MDGTTNEHPRAKSDGYPTILFYPAGKKSFEPITFEGERTVVDLYKFIKKHASIPFKLKRQESRTESTRAEGVKSSGTNSKDEL</sequence>
<gene>
    <name evidence="4" type="ORF">ZEAMMB73_Zm00001d054106</name>
</gene>
<feature type="compositionally biased region" description="Polar residues" evidence="2">
    <location>
        <begin position="74"/>
        <end position="83"/>
    </location>
</feature>
<keyword evidence="4" id="KW-0413">Isomerase</keyword>
<proteinExistence type="evidence at transcript level"/>
<dbReference type="EMBL" id="BT036610">
    <property type="protein sequence ID" value="ACF81615.1"/>
    <property type="molecule type" value="mRNA"/>
</dbReference>
<dbReference type="EMBL" id="BT086767">
    <property type="protein sequence ID" value="ACR37120.1"/>
    <property type="molecule type" value="mRNA"/>
</dbReference>
<reference evidence="4" key="2">
    <citation type="submission" date="2015-12" db="EMBL/GenBank/DDBJ databases">
        <title>Update maize B73 reference genome by single molecule sequencing technologies.</title>
        <authorList>
            <consortium name="Maize Genome Sequencing Project"/>
            <person name="Ware D."/>
        </authorList>
    </citation>
    <scope>NUCLEOTIDE SEQUENCE</scope>
    <source>
        <tissue evidence="4">Seedling</tissue>
    </source>
</reference>
<dbReference type="EMBL" id="CM000780">
    <property type="protein sequence ID" value="AQK61327.1"/>
    <property type="molecule type" value="Genomic_DNA"/>
</dbReference>
<dbReference type="PANTHER" id="PTHR18929:SF246">
    <property type="entry name" value="PROTEIN DISULFIDE ISOMERASE-LIKE 1-4"/>
    <property type="match status" value="1"/>
</dbReference>
<reference evidence="3" key="1">
    <citation type="journal article" date="2009" name="PLoS Genet.">
        <title>Sequencing, mapping, and analysis of 27,455 maize full-length cDNAs.</title>
        <authorList>
            <person name="Soderlund C."/>
            <person name="Descour A."/>
            <person name="Kudrna D."/>
            <person name="Bomhoff M."/>
            <person name="Boyd L."/>
            <person name="Currie J."/>
            <person name="Angelova A."/>
            <person name="Collura K."/>
            <person name="Wissotski M."/>
            <person name="Ashley E."/>
            <person name="Morrow D."/>
            <person name="Fernandes J."/>
            <person name="Walbot V."/>
            <person name="Yu Y."/>
        </authorList>
    </citation>
    <scope>NUCLEOTIDE SEQUENCE</scope>
    <source>
        <strain evidence="3">B73</strain>
    </source>
</reference>
<evidence type="ECO:0000313" key="4">
    <source>
        <dbReference type="EMBL" id="AQK61327.1"/>
    </source>
</evidence>
<comment type="similarity">
    <text evidence="1">Belongs to the protein disulfide isomerase family.</text>
</comment>
<dbReference type="SUPFAM" id="SSF52833">
    <property type="entry name" value="Thioredoxin-like"/>
    <property type="match status" value="1"/>
</dbReference>
<accession>B4FHM2</accession>
<name>B4FHM2_MAIZE</name>
<dbReference type="AlphaFoldDB" id="B4FHM2"/>